<accession>A0ABQ9WY77</accession>
<comment type="caution">
    <text evidence="1">The sequence shown here is derived from an EMBL/GenBank/DDBJ whole genome shotgun (WGS) entry which is preliminary data.</text>
</comment>
<dbReference type="EMBL" id="JARBJD010000372">
    <property type="protein sequence ID" value="KAK2942955.1"/>
    <property type="molecule type" value="Genomic_DNA"/>
</dbReference>
<reference evidence="1 2" key="1">
    <citation type="journal article" date="2022" name="bioRxiv">
        <title>Genomics of Preaxostyla Flagellates Illuminates Evolutionary Transitions and the Path Towards Mitochondrial Loss.</title>
        <authorList>
            <person name="Novak L.V.F."/>
            <person name="Treitli S.C."/>
            <person name="Pyrih J."/>
            <person name="Halakuc P."/>
            <person name="Pipaliya S.V."/>
            <person name="Vacek V."/>
            <person name="Brzon O."/>
            <person name="Soukal P."/>
            <person name="Eme L."/>
            <person name="Dacks J.B."/>
            <person name="Karnkowska A."/>
            <person name="Elias M."/>
            <person name="Hampl V."/>
        </authorList>
    </citation>
    <scope>NUCLEOTIDE SEQUENCE [LARGE SCALE GENOMIC DNA]</scope>
    <source>
        <strain evidence="1">NAU3</strain>
        <tissue evidence="1">Gut</tissue>
    </source>
</reference>
<sequence>MNTSQKPHSTSTLETSHFASIVSSNFVSPSQPSSPLLHCCVRVFDVCDYGGWLYPVGLCVHNVPERGRKKEGCESEFCSIIVNLPPAPIRLSRLPRLLSSLPRLVPTATEQPQSESCPIHHNRLTHVPYAIQVPRVRSGSVQA</sequence>
<name>A0ABQ9WY77_9EUKA</name>
<proteinExistence type="predicted"/>
<protein>
    <submittedName>
        <fullName evidence="1">Uncharacterized protein</fullName>
    </submittedName>
</protein>
<evidence type="ECO:0000313" key="1">
    <source>
        <dbReference type="EMBL" id="KAK2942955.1"/>
    </source>
</evidence>
<keyword evidence="2" id="KW-1185">Reference proteome</keyword>
<dbReference type="Proteomes" id="UP001281761">
    <property type="component" value="Unassembled WGS sequence"/>
</dbReference>
<organism evidence="1 2">
    <name type="scientific">Blattamonas nauphoetae</name>
    <dbReference type="NCBI Taxonomy" id="2049346"/>
    <lineage>
        <taxon>Eukaryota</taxon>
        <taxon>Metamonada</taxon>
        <taxon>Preaxostyla</taxon>
        <taxon>Oxymonadida</taxon>
        <taxon>Blattamonas</taxon>
    </lineage>
</organism>
<evidence type="ECO:0000313" key="2">
    <source>
        <dbReference type="Proteomes" id="UP001281761"/>
    </source>
</evidence>
<gene>
    <name evidence="1" type="ORF">BLNAU_22114</name>
</gene>